<dbReference type="CDD" id="cd00401">
    <property type="entry name" value="SAHH"/>
    <property type="match status" value="1"/>
</dbReference>
<dbReference type="SMART" id="SM00996">
    <property type="entry name" value="AdoHcyase"/>
    <property type="match status" value="1"/>
</dbReference>
<dbReference type="SMART" id="SM00997">
    <property type="entry name" value="AdoHcyase_NAD"/>
    <property type="match status" value="1"/>
</dbReference>
<dbReference type="InterPro" id="IPR000043">
    <property type="entry name" value="Adenosylhomocysteinase-like"/>
</dbReference>
<feature type="binding site" evidence="4">
    <location>
        <begin position="213"/>
        <end position="218"/>
    </location>
    <ligand>
        <name>NAD(+)</name>
        <dbReference type="ChEBI" id="CHEBI:57540"/>
    </ligand>
</feature>
<dbReference type="GO" id="GO:0033353">
    <property type="term" value="P:S-adenosylmethionine cycle"/>
    <property type="evidence" value="ECO:0007669"/>
    <property type="project" value="TreeGrafter"/>
</dbReference>
<dbReference type="InterPro" id="IPR020082">
    <property type="entry name" value="S-Ado-L-homoCys_hydrolase_CS"/>
</dbReference>
<feature type="binding site" evidence="4">
    <location>
        <position position="124"/>
    </location>
    <ligand>
        <name>substrate</name>
    </ligand>
</feature>
<keyword evidence="3 4" id="KW-0520">NAD</keyword>
<dbReference type="EMBL" id="LWMS01000047">
    <property type="protein sequence ID" value="PWL07561.1"/>
    <property type="molecule type" value="Genomic_DNA"/>
</dbReference>
<dbReference type="NCBIfam" id="NF004005">
    <property type="entry name" value="PRK05476.2-3"/>
    <property type="match status" value="1"/>
</dbReference>
<evidence type="ECO:0000256" key="4">
    <source>
        <dbReference type="HAMAP-Rule" id="MF_00563"/>
    </source>
</evidence>
<comment type="similarity">
    <text evidence="1 4 6">Belongs to the adenosylhomocysteinase family.</text>
</comment>
<dbReference type="GO" id="GO:0004013">
    <property type="term" value="F:adenosylhomocysteinase activity"/>
    <property type="evidence" value="ECO:0007669"/>
    <property type="project" value="UniProtKB-UniRule"/>
</dbReference>
<dbReference type="SUPFAM" id="SSF51735">
    <property type="entry name" value="NAD(P)-binding Rossmann-fold domains"/>
    <property type="match status" value="1"/>
</dbReference>
<proteinExistence type="inferred from homology"/>
<feature type="binding site" evidence="4">
    <location>
        <position position="183"/>
    </location>
    <ligand>
        <name>substrate</name>
    </ligand>
</feature>
<dbReference type="OrthoDB" id="8479at2157"/>
<comment type="catalytic activity">
    <reaction evidence="4">
        <text>S-inosyl-L-homocysteine + H2O = L-homocysteine + inosine</text>
        <dbReference type="Rhea" id="RHEA:59828"/>
        <dbReference type="ChEBI" id="CHEBI:15377"/>
        <dbReference type="ChEBI" id="CHEBI:17596"/>
        <dbReference type="ChEBI" id="CHEBI:57985"/>
        <dbReference type="ChEBI" id="CHEBI:58199"/>
        <dbReference type="EC" id="3.13.1.9"/>
    </reaction>
</comment>
<dbReference type="Proteomes" id="UP000246004">
    <property type="component" value="Unassembled WGS sequence"/>
</dbReference>
<keyword evidence="2 4" id="KW-0554">One-carbon metabolism</keyword>
<evidence type="ECO:0000259" key="7">
    <source>
        <dbReference type="SMART" id="SM00997"/>
    </source>
</evidence>
<feature type="binding site" evidence="4 5">
    <location>
        <begin position="150"/>
        <end position="152"/>
    </location>
    <ligand>
        <name>NAD(+)</name>
        <dbReference type="ChEBI" id="CHEBI:57540"/>
    </ligand>
</feature>
<protein>
    <recommendedName>
        <fullName evidence="4">S-inosyl-L-homocysteine hydrolase</fullName>
        <shortName evidence="4">SIHH</shortName>
        <ecNumber evidence="4">3.13.1.9</ecNumber>
    </recommendedName>
</protein>
<evidence type="ECO:0000256" key="2">
    <source>
        <dbReference type="ARBA" id="ARBA00022563"/>
    </source>
</evidence>
<dbReference type="InterPro" id="IPR036291">
    <property type="entry name" value="NAD(P)-bd_dom_sf"/>
</dbReference>
<dbReference type="PROSITE" id="PS00738">
    <property type="entry name" value="ADOHCYASE_1"/>
    <property type="match status" value="1"/>
</dbReference>
<gene>
    <name evidence="9" type="primary">ahcY</name>
    <name evidence="8" type="ORF">ASJ82_02120</name>
    <name evidence="9" type="ORF">MSCUN_15360</name>
</gene>
<comment type="pathway">
    <text evidence="4">Amino-acid biosynthesis; S-adenosyl-L-methionine biosynthesis.</text>
</comment>
<comment type="caution">
    <text evidence="4">Lacks conserved residue(s) required for the propagation of feature annotation.</text>
</comment>
<reference evidence="9 11" key="1">
    <citation type="submission" date="2016-04" db="EMBL/GenBank/DDBJ databases">
        <title>Genome sequence of Methanosphaera cuniculi DSM 4103.</title>
        <authorList>
            <person name="Poehlein A."/>
            <person name="Seedorf H."/>
            <person name="Daniel R."/>
        </authorList>
    </citation>
    <scope>NUCLEOTIDE SEQUENCE [LARGE SCALE GENOMIC DNA]</scope>
    <source>
        <strain evidence="9 11">DSM 4103</strain>
    </source>
</reference>
<name>A0A2A2HCG8_9EURY</name>
<dbReference type="PIRSF" id="PIRSF001109">
    <property type="entry name" value="Ad_hcy_hydrolase"/>
    <property type="match status" value="1"/>
</dbReference>
<dbReference type="Gene3D" id="3.40.50.720">
    <property type="entry name" value="NAD(P)-binding Rossmann-like Domain"/>
    <property type="match status" value="1"/>
</dbReference>
<comment type="function">
    <text evidence="4">Catalyzes the hydrolysis of S-inosyl-L-homocysteine (SIH) to L-homocysteine (Hcy) and inosine. Likely functions in a S-adenosyl-L-methionine (SAM) recycling pathway from S-adenosyl-L-homocysteine (SAH) produced from SAM-dependent methylation reactions. Can also catalyze the reverse reaction in vitro, i.e. the synthesis of SIH from Hcy and inosine.</text>
</comment>
<feature type="binding site" evidence="4">
    <location>
        <position position="271"/>
    </location>
    <ligand>
        <name>NAD(+)</name>
        <dbReference type="ChEBI" id="CHEBI:57540"/>
    </ligand>
</feature>
<dbReference type="UniPathway" id="UPA00315"/>
<evidence type="ECO:0000256" key="1">
    <source>
        <dbReference type="ARBA" id="ARBA00007122"/>
    </source>
</evidence>
<keyword evidence="4 9" id="KW-0378">Hydrolase</keyword>
<dbReference type="GO" id="GO:0005829">
    <property type="term" value="C:cytosol"/>
    <property type="evidence" value="ECO:0007669"/>
    <property type="project" value="TreeGrafter"/>
</dbReference>
<evidence type="ECO:0000313" key="10">
    <source>
        <dbReference type="Proteomes" id="UP000217528"/>
    </source>
</evidence>
<feature type="binding site" evidence="4 5">
    <location>
        <begin position="292"/>
        <end position="294"/>
    </location>
    <ligand>
        <name>NAD(+)</name>
        <dbReference type="ChEBI" id="CHEBI:57540"/>
    </ligand>
</feature>
<dbReference type="EC" id="3.13.1.9" evidence="4"/>
<dbReference type="PANTHER" id="PTHR23420:SF0">
    <property type="entry name" value="ADENOSYLHOMOCYSTEINASE"/>
    <property type="match status" value="1"/>
</dbReference>
<reference evidence="8 10" key="2">
    <citation type="journal article" date="2017" name="BMC Genomics">
        <title>Genomic analysis of methanogenic archaea reveals a shift towards energy conservation.</title>
        <authorList>
            <person name="Gilmore S.P."/>
            <person name="Henske J.K."/>
            <person name="Sexton J.A."/>
            <person name="Solomon K.V."/>
            <person name="Seppala S."/>
            <person name="Yoo J.I."/>
            <person name="Huyett L.M."/>
            <person name="Pressman A."/>
            <person name="Cogan J.Z."/>
            <person name="Kivenson V."/>
            <person name="Peng X."/>
            <person name="Tan Y."/>
            <person name="Valentine D.L."/>
            <person name="O'Malley M.A."/>
        </authorList>
    </citation>
    <scope>NUCLEOTIDE SEQUENCE [LARGE SCALE GENOMIC DNA]</scope>
    <source>
        <strain evidence="8 10">1R-7</strain>
    </source>
</reference>
<dbReference type="InterPro" id="IPR042172">
    <property type="entry name" value="Adenosylhomocyst_ase-like_sf"/>
</dbReference>
<comment type="cofactor">
    <cofactor evidence="4 5">
        <name>NAD(+)</name>
        <dbReference type="ChEBI" id="CHEBI:57540"/>
    </cofactor>
    <text evidence="4 5">Binds 1 NAD(+) per subunit.</text>
</comment>
<feature type="binding site" evidence="4 5">
    <location>
        <position position="339"/>
    </location>
    <ligand>
        <name>NAD(+)</name>
        <dbReference type="ChEBI" id="CHEBI:57540"/>
    </ligand>
</feature>
<keyword evidence="10" id="KW-1185">Reference proteome</keyword>
<accession>A0A2A2HCG8</accession>
<dbReference type="EMBL" id="LMVN01000023">
    <property type="protein sequence ID" value="PAV07048.1"/>
    <property type="molecule type" value="Genomic_DNA"/>
</dbReference>
<sequence length="417" mass="46206">MTYDIKDINLAPEGEKKIKWVQRHMPVLETIKKEFMETKPFEGITIGSCLHLEPKTINLGLTLQAGGAEVVMTGCNPLSTQDDATAAGAKLGLNMYGWTGETNEEYYEQLNKVLDYEPDIVIDDGADLIFLIHKERPELLEKLRGACEETTTGIHRLKSMFKDGELKIPVMAVNDSYMKYLFDNRYGTGQSTFDSIMGTTNTVIAGQTVVVCGYGWCGRGIAMRGEGLGANVIVTEVDPIRALEAKMDGYRVMPVQNALKEADLVITATGNRDIISGDDFKYIKDGCLLANSGHFNVEINEDDLAKQAIARENIKPDIEAFTMKDGRIVYLLAGGRLVNLAGQYGQGHPAEIMDLSFAMQALSAKRLLTEDMKPGVYKTRDSTDEKIARLKLKTMGVKIDNLTEEQEKYMNSWDVGT</sequence>
<evidence type="ECO:0000313" key="9">
    <source>
        <dbReference type="EMBL" id="PWL07561.1"/>
    </source>
</evidence>
<evidence type="ECO:0000313" key="11">
    <source>
        <dbReference type="Proteomes" id="UP000246004"/>
    </source>
</evidence>
<feature type="binding site" evidence="5">
    <location>
        <position position="348"/>
    </location>
    <ligand>
        <name>NAD(+)</name>
        <dbReference type="ChEBI" id="CHEBI:57540"/>
    </ligand>
</feature>
<dbReference type="Proteomes" id="UP000217528">
    <property type="component" value="Unassembled WGS sequence"/>
</dbReference>
<dbReference type="GO" id="GO:0016802">
    <property type="term" value="F:trialkylsulfonium hydrolase activity"/>
    <property type="evidence" value="ECO:0007669"/>
    <property type="project" value="UniProtKB-UniRule"/>
</dbReference>
<dbReference type="HAMAP" id="MF_00563">
    <property type="entry name" value="AdoHcyase"/>
    <property type="match status" value="1"/>
</dbReference>
<dbReference type="PANTHER" id="PTHR23420">
    <property type="entry name" value="ADENOSYLHOMOCYSTEINASE"/>
    <property type="match status" value="1"/>
</dbReference>
<dbReference type="Gene3D" id="3.40.50.1480">
    <property type="entry name" value="Adenosylhomocysteinase-like"/>
    <property type="match status" value="1"/>
</dbReference>
<organism evidence="8 10">
    <name type="scientific">Methanosphaera cuniculi</name>
    <dbReference type="NCBI Taxonomy" id="1077256"/>
    <lineage>
        <taxon>Archaea</taxon>
        <taxon>Methanobacteriati</taxon>
        <taxon>Methanobacteriota</taxon>
        <taxon>Methanomada group</taxon>
        <taxon>Methanobacteria</taxon>
        <taxon>Methanobacteriales</taxon>
        <taxon>Methanobacteriaceae</taxon>
        <taxon>Methanosphaera</taxon>
    </lineage>
</organism>
<evidence type="ECO:0000256" key="5">
    <source>
        <dbReference type="PIRSR" id="PIRSR001109-2"/>
    </source>
</evidence>
<feature type="binding site" evidence="4">
    <location>
        <position position="149"/>
    </location>
    <ligand>
        <name>substrate</name>
    </ligand>
</feature>
<feature type="binding site" evidence="5">
    <location>
        <begin position="215"/>
        <end position="220"/>
    </location>
    <ligand>
        <name>NAD(+)</name>
        <dbReference type="ChEBI" id="CHEBI:57540"/>
    </ligand>
</feature>
<evidence type="ECO:0000256" key="6">
    <source>
        <dbReference type="RuleBase" id="RU004166"/>
    </source>
</evidence>
<keyword evidence="4" id="KW-0963">Cytoplasm</keyword>
<dbReference type="Pfam" id="PF05221">
    <property type="entry name" value="AdoHcyase"/>
    <property type="match status" value="2"/>
</dbReference>
<dbReference type="RefSeq" id="WP_095608971.1">
    <property type="nucleotide sequence ID" value="NZ_LMVN01000023.1"/>
</dbReference>
<comment type="subcellular location">
    <subcellularLocation>
        <location evidence="4">Cytoplasm</location>
    </subcellularLocation>
</comment>
<evidence type="ECO:0000256" key="3">
    <source>
        <dbReference type="ARBA" id="ARBA00023027"/>
    </source>
</evidence>
<dbReference type="AlphaFoldDB" id="A0A2A2HCG8"/>
<feature type="binding site" evidence="4">
    <location>
        <position position="179"/>
    </location>
    <ligand>
        <name>substrate</name>
    </ligand>
</feature>
<dbReference type="SUPFAM" id="SSF52283">
    <property type="entry name" value="Formate/glycerate dehydrogenase catalytic domain-like"/>
    <property type="match status" value="1"/>
</dbReference>
<feature type="binding site" evidence="4">
    <location>
        <position position="184"/>
    </location>
    <ligand>
        <name>NAD(+)</name>
        <dbReference type="ChEBI" id="CHEBI:57540"/>
    </ligand>
</feature>
<dbReference type="GO" id="GO:0006556">
    <property type="term" value="P:S-adenosylmethionine biosynthetic process"/>
    <property type="evidence" value="ECO:0007669"/>
    <property type="project" value="UniProtKB-UniRule"/>
</dbReference>
<evidence type="ECO:0000313" key="8">
    <source>
        <dbReference type="EMBL" id="PAV07048.1"/>
    </source>
</evidence>
<dbReference type="InterPro" id="IPR015878">
    <property type="entry name" value="Ado_hCys_hydrolase_NAD-bd"/>
</dbReference>
<dbReference type="Pfam" id="PF00670">
    <property type="entry name" value="AdoHcyase_NAD"/>
    <property type="match status" value="1"/>
</dbReference>
<dbReference type="GO" id="GO:0006730">
    <property type="term" value="P:one-carbon metabolic process"/>
    <property type="evidence" value="ECO:0007669"/>
    <property type="project" value="UniProtKB-UniRule"/>
</dbReference>
<comment type="miscellaneous">
    <text evidence="4">SAH is a product of SAM methyltransferases and is known to be a feedback inhibitor of these enzymes. As a result of this inhibition, organisms have evolved efficient enzymes to metabolize SAH via different pathways. The pathway found in methanogens differs from the canonical pathway, it uses the deamination of S-adenosyl-L-homocysteine to form S-inosyl-L-homocysteine for the regeneration of SAM from S-adenosyl-L-homocysteine.</text>
</comment>
<feature type="domain" description="S-adenosyl-L-homocysteine hydrolase NAD binding" evidence="7">
    <location>
        <begin position="184"/>
        <end position="345"/>
    </location>
</feature>
<feature type="binding site" evidence="4 5">
    <location>
        <position position="236"/>
    </location>
    <ligand>
        <name>NAD(+)</name>
        <dbReference type="ChEBI" id="CHEBI:57540"/>
    </ligand>
</feature>
<dbReference type="NCBIfam" id="TIGR00936">
    <property type="entry name" value="ahcY"/>
    <property type="match status" value="1"/>
</dbReference>
<comment type="caution">
    <text evidence="8">The sequence shown here is derived from an EMBL/GenBank/DDBJ whole genome shotgun (WGS) entry which is preliminary data.</text>
</comment>